<accession>A0A2A9EDJ9</accession>
<evidence type="ECO:0000313" key="1">
    <source>
        <dbReference type="EMBL" id="PFG36716.1"/>
    </source>
</evidence>
<name>A0A2A9EDJ9_9MICO</name>
<sequence length="317" mass="34846">MTSTQASTSEFDLFGPWIDVVETPDQVPPLYRDHPLDLDASELVLKFPRNIARRDAHPDMDLYDHLVVVDATALTMLSRRAGVRSDRGYDTVRVRHDEIVAVRDAVSILDGTVTVTTRSGNAVSVPYNGSSRDNVRRLVELLRAHVTTGAPTQRGAAVLRAGRATADPVAALDLGRDDQSLASHVREIRRAHPELAPWTGHSRRDVRRHATVITAPFHAIVRAFSPATLHAAILSADDRTLEVYGRHAWVVRGRAPVMSTSRLIVPLGLLDTIEIAPDPRYRETMRATLGMGAARIDVLFPEGTEAHQLLERAARGA</sequence>
<dbReference type="RefSeq" id="WP_098457866.1">
    <property type="nucleotide sequence ID" value="NZ_PDJH01000001.1"/>
</dbReference>
<reference evidence="1 2" key="1">
    <citation type="submission" date="2017-10" db="EMBL/GenBank/DDBJ databases">
        <title>Sequencing the genomes of 1000 actinobacteria strains.</title>
        <authorList>
            <person name="Klenk H.-P."/>
        </authorList>
    </citation>
    <scope>NUCLEOTIDE SEQUENCE [LARGE SCALE GENOMIC DNA]</scope>
    <source>
        <strain evidence="1 2">DSM 21574</strain>
    </source>
</reference>
<organism evidence="1 2">
    <name type="scientific">Flavimobilis soli</name>
    <dbReference type="NCBI Taxonomy" id="442709"/>
    <lineage>
        <taxon>Bacteria</taxon>
        <taxon>Bacillati</taxon>
        <taxon>Actinomycetota</taxon>
        <taxon>Actinomycetes</taxon>
        <taxon>Micrococcales</taxon>
        <taxon>Jonesiaceae</taxon>
        <taxon>Flavimobilis</taxon>
    </lineage>
</organism>
<keyword evidence="2" id="KW-1185">Reference proteome</keyword>
<dbReference type="AlphaFoldDB" id="A0A2A9EDJ9"/>
<evidence type="ECO:0000313" key="2">
    <source>
        <dbReference type="Proteomes" id="UP000221394"/>
    </source>
</evidence>
<comment type="caution">
    <text evidence="1">The sequence shown here is derived from an EMBL/GenBank/DDBJ whole genome shotgun (WGS) entry which is preliminary data.</text>
</comment>
<dbReference type="EMBL" id="PDJH01000001">
    <property type="protein sequence ID" value="PFG36716.1"/>
    <property type="molecule type" value="Genomic_DNA"/>
</dbReference>
<dbReference type="OrthoDB" id="4826692at2"/>
<proteinExistence type="predicted"/>
<dbReference type="Proteomes" id="UP000221394">
    <property type="component" value="Unassembled WGS sequence"/>
</dbReference>
<protein>
    <submittedName>
        <fullName evidence="1">Uncharacterized protein</fullName>
    </submittedName>
</protein>
<gene>
    <name evidence="1" type="ORF">ATL41_1451</name>
</gene>